<sequence>MMFYGNGMGADGWVLMLLSTSALWALLIAAIVLVARSLRVPTTTGARSAAAEDVLAERFARGEIDSDDYEQRLRTLRAARP</sequence>
<dbReference type="InterPro" id="IPR018649">
    <property type="entry name" value="SHOCT"/>
</dbReference>
<evidence type="ECO:0000259" key="2">
    <source>
        <dbReference type="Pfam" id="PF09851"/>
    </source>
</evidence>
<accession>A0A7W7I1N1</accession>
<name>A0A7W7I1N1_9ACTN</name>
<reference evidence="3 4" key="1">
    <citation type="submission" date="2020-08" db="EMBL/GenBank/DDBJ databases">
        <title>Sequencing the genomes of 1000 actinobacteria strains.</title>
        <authorList>
            <person name="Klenk H.-P."/>
        </authorList>
    </citation>
    <scope>NUCLEOTIDE SEQUENCE [LARGE SCALE GENOMIC DNA]</scope>
    <source>
        <strain evidence="3 4">DSM 43149</strain>
    </source>
</reference>
<feature type="transmembrane region" description="Helical" evidence="1">
    <location>
        <begin position="12"/>
        <end position="35"/>
    </location>
</feature>
<proteinExistence type="predicted"/>
<feature type="domain" description="SHOCT" evidence="2">
    <location>
        <begin position="51"/>
        <end position="76"/>
    </location>
</feature>
<dbReference type="AlphaFoldDB" id="A0A7W7I1N1"/>
<keyword evidence="1" id="KW-0472">Membrane</keyword>
<protein>
    <submittedName>
        <fullName evidence="3">Putative membrane protein</fullName>
    </submittedName>
</protein>
<dbReference type="RefSeq" id="WP_184995938.1">
    <property type="nucleotide sequence ID" value="NZ_BOMK01000003.1"/>
</dbReference>
<comment type="caution">
    <text evidence="3">The sequence shown here is derived from an EMBL/GenBank/DDBJ whole genome shotgun (WGS) entry which is preliminary data.</text>
</comment>
<gene>
    <name evidence="3" type="ORF">BJ971_005343</name>
</gene>
<dbReference type="EMBL" id="JACHNH010000001">
    <property type="protein sequence ID" value="MBB4764787.1"/>
    <property type="molecule type" value="Genomic_DNA"/>
</dbReference>
<evidence type="ECO:0000313" key="4">
    <source>
        <dbReference type="Proteomes" id="UP000578112"/>
    </source>
</evidence>
<keyword evidence="1" id="KW-0812">Transmembrane</keyword>
<evidence type="ECO:0000256" key="1">
    <source>
        <dbReference type="SAM" id="Phobius"/>
    </source>
</evidence>
<organism evidence="3 4">
    <name type="scientific">Actinoplanes digitatis</name>
    <dbReference type="NCBI Taxonomy" id="1868"/>
    <lineage>
        <taxon>Bacteria</taxon>
        <taxon>Bacillati</taxon>
        <taxon>Actinomycetota</taxon>
        <taxon>Actinomycetes</taxon>
        <taxon>Micromonosporales</taxon>
        <taxon>Micromonosporaceae</taxon>
        <taxon>Actinoplanes</taxon>
    </lineage>
</organism>
<dbReference type="Pfam" id="PF09851">
    <property type="entry name" value="SHOCT"/>
    <property type="match status" value="1"/>
</dbReference>
<dbReference type="Proteomes" id="UP000578112">
    <property type="component" value="Unassembled WGS sequence"/>
</dbReference>
<evidence type="ECO:0000313" key="3">
    <source>
        <dbReference type="EMBL" id="MBB4764787.1"/>
    </source>
</evidence>
<keyword evidence="4" id="KW-1185">Reference proteome</keyword>
<keyword evidence="1" id="KW-1133">Transmembrane helix</keyword>